<reference evidence="2" key="1">
    <citation type="submission" date="2016-10" db="EMBL/GenBank/DDBJ databases">
        <authorList>
            <person name="Varghese N."/>
            <person name="Submissions S."/>
        </authorList>
    </citation>
    <scope>NUCLEOTIDE SEQUENCE [LARGE SCALE GENOMIC DNA]</scope>
    <source>
        <strain evidence="2">JCM 10271</strain>
    </source>
</reference>
<sequence>MTTFNDRENAFENKFAHDEEMKFRAEARRNKLLGLWAAEKLGLSGDEADAYAREVVKADFEEAGHEDVVRKVAGDLGDKSNPDEIRAKMAECLAQAKAQLVEEN</sequence>
<accession>A0A1I5Z781</accession>
<dbReference type="Pfam" id="PF07345">
    <property type="entry name" value="ATPaseInh_sub_z"/>
    <property type="match status" value="1"/>
</dbReference>
<dbReference type="STRING" id="93684.SAMN05421853_10859"/>
<gene>
    <name evidence="1" type="ORF">SAMN05421853_10859</name>
</gene>
<dbReference type="InterPro" id="IPR038293">
    <property type="entry name" value="ATPase_inh_sub_z_sf"/>
</dbReference>
<evidence type="ECO:0008006" key="3">
    <source>
        <dbReference type="Google" id="ProtNLM"/>
    </source>
</evidence>
<keyword evidence="2" id="KW-1185">Reference proteome</keyword>
<evidence type="ECO:0000313" key="2">
    <source>
        <dbReference type="Proteomes" id="UP000243106"/>
    </source>
</evidence>
<proteinExistence type="predicted"/>
<organism evidence="1 2">
    <name type="scientific">Roseivivax halotolerans</name>
    <dbReference type="NCBI Taxonomy" id="93684"/>
    <lineage>
        <taxon>Bacteria</taxon>
        <taxon>Pseudomonadati</taxon>
        <taxon>Pseudomonadota</taxon>
        <taxon>Alphaproteobacteria</taxon>
        <taxon>Rhodobacterales</taxon>
        <taxon>Roseobacteraceae</taxon>
        <taxon>Roseivivax</taxon>
    </lineage>
</organism>
<dbReference type="Gene3D" id="1.10.790.20">
    <property type="entry name" value="Domain of unknown function DUF1476"/>
    <property type="match status" value="1"/>
</dbReference>
<dbReference type="Proteomes" id="UP000243106">
    <property type="component" value="Unassembled WGS sequence"/>
</dbReference>
<dbReference type="PIRSF" id="PIRSF031780">
    <property type="entry name" value="UCP031780"/>
    <property type="match status" value="1"/>
</dbReference>
<dbReference type="RefSeq" id="WP_093012538.1">
    <property type="nucleotide sequence ID" value="NZ_FOXV01000008.1"/>
</dbReference>
<dbReference type="EMBL" id="FOXV01000008">
    <property type="protein sequence ID" value="SFQ52329.1"/>
    <property type="molecule type" value="Genomic_DNA"/>
</dbReference>
<evidence type="ECO:0000313" key="1">
    <source>
        <dbReference type="EMBL" id="SFQ52329.1"/>
    </source>
</evidence>
<name>A0A1I5Z781_9RHOB</name>
<protein>
    <recommendedName>
        <fullName evidence="3">Aldolase</fullName>
    </recommendedName>
</protein>
<dbReference type="AlphaFoldDB" id="A0A1I5Z781"/>
<dbReference type="InterPro" id="IPR009945">
    <property type="entry name" value="ATPase_inh_sub_z"/>
</dbReference>